<dbReference type="Pfam" id="PF08245">
    <property type="entry name" value="Mur_ligase_M"/>
    <property type="match status" value="1"/>
</dbReference>
<name>A0A2M6W5P2_9BACT</name>
<dbReference type="InterPro" id="IPR036565">
    <property type="entry name" value="Mur-like_cat_sf"/>
</dbReference>
<evidence type="ECO:0000259" key="5">
    <source>
        <dbReference type="Pfam" id="PF08245"/>
    </source>
</evidence>
<sequence>MFISILQSILRVLAKTILKKYHPDVVGITGSIGKSSTKEAIAVVLQTKFDVRASSKNYNNQIGLPLTVIGVEKTPGKSLLGWLMVFSKALKLIFCRDCNYPEILVLEMGADRPGDIQYLVDIAPCKVGVLTYISHVHTEFFKTIKKIAQEKRTILSHLNEDDFAVVNFDNDLVVQNSKNKAETLTYGFKEGADFQATDVNIIIDPNTGWPTGLNFKVTHDGSFIPVFMSGVMAEHLIPTFLAGLAVGHIFGVNLVEAVDSLRKLNPLPGHMRIISGIKNTVIIDDTYNSSPEPTKSALSTLSRIKIKTGAERYAILGDMLELGQETEFAHRQIGFKVAELGIDVLITIGEASKHTAEAAREAGMDEHKVVMFENIESAGRFLQEVLEEGDAVLIKGSQSIRMEKIVKEIMSEPLRAKELLARQDSDWMKK</sequence>
<gene>
    <name evidence="6" type="ORF">COU29_03870</name>
</gene>
<evidence type="ECO:0000256" key="2">
    <source>
        <dbReference type="ARBA" id="ARBA00022741"/>
    </source>
</evidence>
<dbReference type="InterPro" id="IPR036615">
    <property type="entry name" value="Mur_ligase_C_dom_sf"/>
</dbReference>
<evidence type="ECO:0000256" key="1">
    <source>
        <dbReference type="ARBA" id="ARBA00022598"/>
    </source>
</evidence>
<dbReference type="Pfam" id="PF02875">
    <property type="entry name" value="Mur_ligase_C"/>
    <property type="match status" value="1"/>
</dbReference>
<feature type="domain" description="Mur ligase C-terminal" evidence="4">
    <location>
        <begin position="271"/>
        <end position="397"/>
    </location>
</feature>
<keyword evidence="2" id="KW-0547">Nucleotide-binding</keyword>
<dbReference type="InterPro" id="IPR013221">
    <property type="entry name" value="Mur_ligase_cen"/>
</dbReference>
<comment type="caution">
    <text evidence="6">The sequence shown here is derived from an EMBL/GenBank/DDBJ whole genome shotgun (WGS) entry which is preliminary data.</text>
</comment>
<proteinExistence type="predicted"/>
<dbReference type="SUPFAM" id="SSF53623">
    <property type="entry name" value="MurD-like peptide ligases, catalytic domain"/>
    <property type="match status" value="1"/>
</dbReference>
<organism evidence="6 7">
    <name type="scientific">Candidatus Magasanikbacteria bacterium CG10_big_fil_rev_8_21_14_0_10_36_32</name>
    <dbReference type="NCBI Taxonomy" id="1974646"/>
    <lineage>
        <taxon>Bacteria</taxon>
        <taxon>Candidatus Magasanikiibacteriota</taxon>
    </lineage>
</organism>
<dbReference type="Gene3D" id="3.90.190.20">
    <property type="entry name" value="Mur ligase, C-terminal domain"/>
    <property type="match status" value="1"/>
</dbReference>
<evidence type="ECO:0000313" key="6">
    <source>
        <dbReference type="EMBL" id="PIT88122.1"/>
    </source>
</evidence>
<evidence type="ECO:0000256" key="3">
    <source>
        <dbReference type="ARBA" id="ARBA00022840"/>
    </source>
</evidence>
<dbReference type="EMBL" id="PFBV01000005">
    <property type="protein sequence ID" value="PIT88122.1"/>
    <property type="molecule type" value="Genomic_DNA"/>
</dbReference>
<dbReference type="SUPFAM" id="SSF53244">
    <property type="entry name" value="MurD-like peptide ligases, peptide-binding domain"/>
    <property type="match status" value="1"/>
</dbReference>
<dbReference type="GO" id="GO:0016881">
    <property type="term" value="F:acid-amino acid ligase activity"/>
    <property type="evidence" value="ECO:0007669"/>
    <property type="project" value="InterPro"/>
</dbReference>
<dbReference type="Proteomes" id="UP000231426">
    <property type="component" value="Unassembled WGS sequence"/>
</dbReference>
<protein>
    <recommendedName>
        <fullName evidence="8">UDP-N-acetylmuramoyl-tripeptide--D-alanyl-D-alanine ligase</fullName>
    </recommendedName>
</protein>
<evidence type="ECO:0008006" key="8">
    <source>
        <dbReference type="Google" id="ProtNLM"/>
    </source>
</evidence>
<dbReference type="InterPro" id="IPR004101">
    <property type="entry name" value="Mur_ligase_C"/>
</dbReference>
<dbReference type="InterPro" id="IPR051046">
    <property type="entry name" value="MurCDEF_CellWall_CoF430Synth"/>
</dbReference>
<evidence type="ECO:0000313" key="7">
    <source>
        <dbReference type="Proteomes" id="UP000231426"/>
    </source>
</evidence>
<accession>A0A2M6W5P2</accession>
<dbReference type="AlphaFoldDB" id="A0A2M6W5P2"/>
<evidence type="ECO:0000259" key="4">
    <source>
        <dbReference type="Pfam" id="PF02875"/>
    </source>
</evidence>
<dbReference type="Gene3D" id="3.40.1190.10">
    <property type="entry name" value="Mur-like, catalytic domain"/>
    <property type="match status" value="1"/>
</dbReference>
<dbReference type="PANTHER" id="PTHR43024">
    <property type="entry name" value="UDP-N-ACETYLMURAMOYL-TRIPEPTIDE--D-ALANYL-D-ALANINE LIGASE"/>
    <property type="match status" value="1"/>
</dbReference>
<feature type="domain" description="Mur ligase central" evidence="5">
    <location>
        <begin position="101"/>
        <end position="200"/>
    </location>
</feature>
<dbReference type="PANTHER" id="PTHR43024:SF1">
    <property type="entry name" value="UDP-N-ACETYLMURAMOYL-TRIPEPTIDE--D-ALANYL-D-ALANINE LIGASE"/>
    <property type="match status" value="1"/>
</dbReference>
<reference evidence="7" key="1">
    <citation type="submission" date="2017-09" db="EMBL/GenBank/DDBJ databases">
        <title>Depth-based differentiation of microbial function through sediment-hosted aquifers and enrichment of novel symbionts in the deep terrestrial subsurface.</title>
        <authorList>
            <person name="Probst A.J."/>
            <person name="Ladd B."/>
            <person name="Jarett J.K."/>
            <person name="Geller-Mcgrath D.E."/>
            <person name="Sieber C.M.K."/>
            <person name="Emerson J.B."/>
            <person name="Anantharaman K."/>
            <person name="Thomas B.C."/>
            <person name="Malmstrom R."/>
            <person name="Stieglmeier M."/>
            <person name="Klingl A."/>
            <person name="Woyke T."/>
            <person name="Ryan C.M."/>
            <person name="Banfield J.F."/>
        </authorList>
    </citation>
    <scope>NUCLEOTIDE SEQUENCE [LARGE SCALE GENOMIC DNA]</scope>
</reference>
<keyword evidence="3" id="KW-0067">ATP-binding</keyword>
<keyword evidence="1" id="KW-0436">Ligase</keyword>
<dbReference type="GO" id="GO:0005524">
    <property type="term" value="F:ATP binding"/>
    <property type="evidence" value="ECO:0007669"/>
    <property type="project" value="UniProtKB-KW"/>
</dbReference>